<evidence type="ECO:0000313" key="3">
    <source>
        <dbReference type="Proteomes" id="UP000319732"/>
    </source>
</evidence>
<feature type="region of interest" description="Disordered" evidence="1">
    <location>
        <begin position="56"/>
        <end position="104"/>
    </location>
</feature>
<dbReference type="Proteomes" id="UP000319732">
    <property type="component" value="Unassembled WGS sequence"/>
</dbReference>
<dbReference type="EMBL" id="VHSG01000006">
    <property type="protein sequence ID" value="TQV84059.1"/>
    <property type="molecule type" value="Genomic_DNA"/>
</dbReference>
<reference evidence="2 3" key="1">
    <citation type="submission" date="2019-06" db="EMBL/GenBank/DDBJ databases">
        <title>Whole genome sequence for Cellvibrionaceae sp. R142.</title>
        <authorList>
            <person name="Wang G."/>
        </authorList>
    </citation>
    <scope>NUCLEOTIDE SEQUENCE [LARGE SCALE GENOMIC DNA]</scope>
    <source>
        <strain evidence="2 3">R142</strain>
    </source>
</reference>
<accession>A0A545U3K7</accession>
<keyword evidence="3" id="KW-1185">Reference proteome</keyword>
<comment type="caution">
    <text evidence="2">The sequence shown here is derived from an EMBL/GenBank/DDBJ whole genome shotgun (WGS) entry which is preliminary data.</text>
</comment>
<evidence type="ECO:0000256" key="1">
    <source>
        <dbReference type="SAM" id="MobiDB-lite"/>
    </source>
</evidence>
<gene>
    <name evidence="2" type="ORF">FKG94_05175</name>
</gene>
<proteinExistence type="predicted"/>
<dbReference type="AlphaFoldDB" id="A0A545U3K7"/>
<evidence type="ECO:0000313" key="2">
    <source>
        <dbReference type="EMBL" id="TQV84059.1"/>
    </source>
</evidence>
<sequence>MIAKTDFHNMTGVSSALRSHQVSPTDSVHNQIDVTAAKGMFSGAVLLPSVLQELENRQPPKQPHTAVQTHGDTTGRFRNMQESFSSTNQSVRKETPDAGGVLLGKGREFKSCGSADIPDSVTVNTHTRKSSINL</sequence>
<name>A0A545U3K7_9GAMM</name>
<feature type="compositionally biased region" description="Polar residues" evidence="1">
    <location>
        <begin position="80"/>
        <end position="90"/>
    </location>
</feature>
<dbReference type="RefSeq" id="WP_142903139.1">
    <property type="nucleotide sequence ID" value="NZ_ML660089.1"/>
</dbReference>
<protein>
    <submittedName>
        <fullName evidence="2">Uncharacterized protein</fullName>
    </submittedName>
</protein>
<organism evidence="2 3">
    <name type="scientific">Exilibacterium tricleocarpae</name>
    <dbReference type="NCBI Taxonomy" id="2591008"/>
    <lineage>
        <taxon>Bacteria</taxon>
        <taxon>Pseudomonadati</taxon>
        <taxon>Pseudomonadota</taxon>
        <taxon>Gammaproteobacteria</taxon>
        <taxon>Cellvibrionales</taxon>
        <taxon>Cellvibrionaceae</taxon>
        <taxon>Exilibacterium</taxon>
    </lineage>
</organism>